<dbReference type="AlphaFoldDB" id="A0A8J7KZR2"/>
<comment type="caution">
    <text evidence="2">The sequence shown here is derived from an EMBL/GenBank/DDBJ whole genome shotgun (WGS) entry which is preliminary data.</text>
</comment>
<organism evidence="2 3">
    <name type="scientific">Longispora fulva</name>
    <dbReference type="NCBI Taxonomy" id="619741"/>
    <lineage>
        <taxon>Bacteria</taxon>
        <taxon>Bacillati</taxon>
        <taxon>Actinomycetota</taxon>
        <taxon>Actinomycetes</taxon>
        <taxon>Micromonosporales</taxon>
        <taxon>Micromonosporaceae</taxon>
        <taxon>Longispora</taxon>
    </lineage>
</organism>
<sequence>MRTDDIPYQQFWWLHDARWYQGVARRYGQQAANEINAEALRFVSRRVAAWCARRYGIALTDQSMAQFLTEFARIPQTMWADGAITVEEIPRGENAWESVLTNSFVLRMLRAARSLDGYECPCLEMRAGWWEALGLTVRDRVVDCARTGGDACRFHAEVDRPGTATGGDAGRLHPPGTATAPAEVTHA</sequence>
<reference evidence="2" key="1">
    <citation type="submission" date="2020-11" db="EMBL/GenBank/DDBJ databases">
        <title>Sequencing the genomes of 1000 actinobacteria strains.</title>
        <authorList>
            <person name="Klenk H.-P."/>
        </authorList>
    </citation>
    <scope>NUCLEOTIDE SEQUENCE</scope>
    <source>
        <strain evidence="2">DSM 45356</strain>
    </source>
</reference>
<keyword evidence="3" id="KW-1185">Reference proteome</keyword>
<name>A0A8J7KZR2_9ACTN</name>
<dbReference type="Proteomes" id="UP000622552">
    <property type="component" value="Unassembled WGS sequence"/>
</dbReference>
<dbReference type="EMBL" id="JADOUF010000001">
    <property type="protein sequence ID" value="MBG6141527.1"/>
    <property type="molecule type" value="Genomic_DNA"/>
</dbReference>
<protein>
    <submittedName>
        <fullName evidence="2">Putative hydrocarbon binding protein</fullName>
    </submittedName>
</protein>
<proteinExistence type="predicted"/>
<accession>A0A8J7KZR2</accession>
<feature type="region of interest" description="Disordered" evidence="1">
    <location>
        <begin position="159"/>
        <end position="187"/>
    </location>
</feature>
<dbReference type="RefSeq" id="WP_197007927.1">
    <property type="nucleotide sequence ID" value="NZ_BONS01000013.1"/>
</dbReference>
<evidence type="ECO:0000256" key="1">
    <source>
        <dbReference type="SAM" id="MobiDB-lite"/>
    </source>
</evidence>
<evidence type="ECO:0000313" key="2">
    <source>
        <dbReference type="EMBL" id="MBG6141527.1"/>
    </source>
</evidence>
<gene>
    <name evidence="2" type="ORF">IW245_007721</name>
</gene>
<evidence type="ECO:0000313" key="3">
    <source>
        <dbReference type="Proteomes" id="UP000622552"/>
    </source>
</evidence>